<dbReference type="PROSITE" id="PS00139">
    <property type="entry name" value="THIOL_PROTEASE_CYS"/>
    <property type="match status" value="1"/>
</dbReference>
<dbReference type="SMART" id="SM00645">
    <property type="entry name" value="Pept_C1"/>
    <property type="match status" value="1"/>
</dbReference>
<keyword evidence="3" id="KW-1015">Disulfide bond</keyword>
<dbReference type="SMART" id="SM00848">
    <property type="entry name" value="Inhibitor_I29"/>
    <property type="match status" value="1"/>
</dbReference>
<dbReference type="InterPro" id="IPR000169">
    <property type="entry name" value="Pept_cys_AS"/>
</dbReference>
<comment type="similarity">
    <text evidence="1">Belongs to the peptidase C1 family.</text>
</comment>
<evidence type="ECO:0000256" key="4">
    <source>
        <dbReference type="SAM" id="SignalP"/>
    </source>
</evidence>
<evidence type="ECO:0000313" key="7">
    <source>
        <dbReference type="EMBL" id="GMH88606.1"/>
    </source>
</evidence>
<comment type="caution">
    <text evidence="7">The sequence shown here is derived from an EMBL/GenBank/DDBJ whole genome shotgun (WGS) entry which is preliminary data.</text>
</comment>
<dbReference type="SUPFAM" id="SSF54001">
    <property type="entry name" value="Cysteine proteinases"/>
    <property type="match status" value="1"/>
</dbReference>
<feature type="chain" id="PRO_5040909863" evidence="4">
    <location>
        <begin position="20"/>
        <end position="411"/>
    </location>
</feature>
<dbReference type="Proteomes" id="UP001162640">
    <property type="component" value="Unassembled WGS sequence"/>
</dbReference>
<evidence type="ECO:0000256" key="1">
    <source>
        <dbReference type="ARBA" id="ARBA00008455"/>
    </source>
</evidence>
<name>A0A9W7BHF3_9STRA</name>
<dbReference type="Pfam" id="PF08246">
    <property type="entry name" value="Inhibitor_I29"/>
    <property type="match status" value="1"/>
</dbReference>
<evidence type="ECO:0000313" key="8">
    <source>
        <dbReference type="Proteomes" id="UP001162640"/>
    </source>
</evidence>
<gene>
    <name evidence="7" type="ORF">TL16_g11202</name>
</gene>
<dbReference type="InterPro" id="IPR013128">
    <property type="entry name" value="Peptidase_C1A"/>
</dbReference>
<dbReference type="InterPro" id="IPR039417">
    <property type="entry name" value="Peptidase_C1A_papain-like"/>
</dbReference>
<sequence>MKFLALSALLLAASAFAKAPKHHELDESYDFATYVKDFSKNYDSAEYSRREALFKANMKDIMSHNQLLGRTYHKGVNHFTDFADDEGHFGLSKGMTGSWNNVRTLTHDELPFEVEAADKLPASMDWRTEGVVTAVKDQGGCGSCWAFAAAATLESHIAIETGTLFNLAPQKFVSCMPNPEKCGGTGGCAGATVDLAFDYAMKNGGIVQEYQMGYTSYYGEDGDCTIHPDENFLKSTDGPDPDGITGGVANIEDYVKLPTNDYLALLNAIAKTGPVAVSVAASPWKAYESGIFQGEFTTEALDVNHAVTLVGYGTDEATGLDYWLVRNSWKPTWAESGYIRLLRVDPDSLSDPNDICGVDPDSLSDPNDICGVDSAPQDGTACEGQTANVTVCGTSAIHYDNVIPVGGHLLV</sequence>
<dbReference type="InterPro" id="IPR000668">
    <property type="entry name" value="Peptidase_C1A_C"/>
</dbReference>
<accession>A0A9W7BHF3</accession>
<evidence type="ECO:0000256" key="2">
    <source>
        <dbReference type="ARBA" id="ARBA00023145"/>
    </source>
</evidence>
<dbReference type="InterPro" id="IPR038765">
    <property type="entry name" value="Papain-like_cys_pep_sf"/>
</dbReference>
<evidence type="ECO:0000259" key="5">
    <source>
        <dbReference type="SMART" id="SM00645"/>
    </source>
</evidence>
<dbReference type="PROSITE" id="PS00639">
    <property type="entry name" value="THIOL_PROTEASE_HIS"/>
    <property type="match status" value="1"/>
</dbReference>
<dbReference type="InterPro" id="IPR013201">
    <property type="entry name" value="Prot_inhib_I29"/>
</dbReference>
<reference evidence="8" key="1">
    <citation type="journal article" date="2023" name="Commun. Biol.">
        <title>Genome analysis of Parmales, the sister group of diatoms, reveals the evolutionary specialization of diatoms from phago-mixotrophs to photoautotrophs.</title>
        <authorList>
            <person name="Ban H."/>
            <person name="Sato S."/>
            <person name="Yoshikawa S."/>
            <person name="Yamada K."/>
            <person name="Nakamura Y."/>
            <person name="Ichinomiya M."/>
            <person name="Sato N."/>
            <person name="Blanc-Mathieu R."/>
            <person name="Endo H."/>
            <person name="Kuwata A."/>
            <person name="Ogata H."/>
        </authorList>
    </citation>
    <scope>NUCLEOTIDE SEQUENCE [LARGE SCALE GENOMIC DNA]</scope>
</reference>
<dbReference type="InterPro" id="IPR025660">
    <property type="entry name" value="Pept_his_AS"/>
</dbReference>
<evidence type="ECO:0000259" key="6">
    <source>
        <dbReference type="SMART" id="SM00848"/>
    </source>
</evidence>
<dbReference type="AlphaFoldDB" id="A0A9W7BHF3"/>
<feature type="signal peptide" evidence="4">
    <location>
        <begin position="1"/>
        <end position="19"/>
    </location>
</feature>
<protein>
    <submittedName>
        <fullName evidence="7">Uncharacterized protein</fullName>
    </submittedName>
</protein>
<keyword evidence="2" id="KW-0865">Zymogen</keyword>
<dbReference type="PRINTS" id="PR00705">
    <property type="entry name" value="PAPAIN"/>
</dbReference>
<evidence type="ECO:0000256" key="3">
    <source>
        <dbReference type="ARBA" id="ARBA00023157"/>
    </source>
</evidence>
<dbReference type="CDD" id="cd02248">
    <property type="entry name" value="Peptidase_C1A"/>
    <property type="match status" value="1"/>
</dbReference>
<keyword evidence="4" id="KW-0732">Signal</keyword>
<dbReference type="GO" id="GO:0006508">
    <property type="term" value="P:proteolysis"/>
    <property type="evidence" value="ECO:0007669"/>
    <property type="project" value="InterPro"/>
</dbReference>
<dbReference type="GO" id="GO:0008234">
    <property type="term" value="F:cysteine-type peptidase activity"/>
    <property type="evidence" value="ECO:0007669"/>
    <property type="project" value="InterPro"/>
</dbReference>
<dbReference type="Gene3D" id="3.90.70.10">
    <property type="entry name" value="Cysteine proteinases"/>
    <property type="match status" value="1"/>
</dbReference>
<dbReference type="Pfam" id="PF00112">
    <property type="entry name" value="Peptidase_C1"/>
    <property type="match status" value="1"/>
</dbReference>
<dbReference type="EMBL" id="BLQM01000415">
    <property type="protein sequence ID" value="GMH88606.1"/>
    <property type="molecule type" value="Genomic_DNA"/>
</dbReference>
<organism evidence="7 8">
    <name type="scientific">Triparma laevis f. inornata</name>
    <dbReference type="NCBI Taxonomy" id="1714386"/>
    <lineage>
        <taxon>Eukaryota</taxon>
        <taxon>Sar</taxon>
        <taxon>Stramenopiles</taxon>
        <taxon>Ochrophyta</taxon>
        <taxon>Bolidophyceae</taxon>
        <taxon>Parmales</taxon>
        <taxon>Triparmaceae</taxon>
        <taxon>Triparma</taxon>
    </lineage>
</organism>
<proteinExistence type="inferred from homology"/>
<feature type="domain" description="Cathepsin propeptide inhibitor" evidence="6">
    <location>
        <begin position="31"/>
        <end position="87"/>
    </location>
</feature>
<feature type="domain" description="Peptidase C1A papain C-terminal" evidence="5">
    <location>
        <begin position="120"/>
        <end position="359"/>
    </location>
</feature>
<dbReference type="PANTHER" id="PTHR12411">
    <property type="entry name" value="CYSTEINE PROTEASE FAMILY C1-RELATED"/>
    <property type="match status" value="1"/>
</dbReference>